<dbReference type="InterPro" id="IPR002347">
    <property type="entry name" value="SDR_fam"/>
</dbReference>
<organism evidence="3">
    <name type="scientific">Campylobacter jejuni</name>
    <dbReference type="NCBI Taxonomy" id="197"/>
    <lineage>
        <taxon>Bacteria</taxon>
        <taxon>Pseudomonadati</taxon>
        <taxon>Campylobacterota</taxon>
        <taxon>Epsilonproteobacteria</taxon>
        <taxon>Campylobacterales</taxon>
        <taxon>Campylobacteraceae</taxon>
        <taxon>Campylobacter</taxon>
    </lineage>
</organism>
<dbReference type="GO" id="GO:0016491">
    <property type="term" value="F:oxidoreductase activity"/>
    <property type="evidence" value="ECO:0007669"/>
    <property type="project" value="UniProtKB-KW"/>
</dbReference>
<dbReference type="SUPFAM" id="SSF51735">
    <property type="entry name" value="NAD(P)-binding Rossmann-fold domains"/>
    <property type="match status" value="1"/>
</dbReference>
<dbReference type="InterPro" id="IPR036291">
    <property type="entry name" value="NAD(P)-bd_dom_sf"/>
</dbReference>
<name>A0A5T0UGG1_CAMJU</name>
<gene>
    <name evidence="3" type="ORF">CW563_09385</name>
</gene>
<keyword evidence="2" id="KW-0560">Oxidoreductase</keyword>
<reference evidence="3" key="1">
    <citation type="submission" date="2018-06" db="EMBL/GenBank/DDBJ databases">
        <authorList>
            <consortium name="PulseNet: The National Subtyping Network for Foodborne Disease Surveillance"/>
            <person name="Tarr C.L."/>
            <person name="Trees E."/>
            <person name="Katz L.S."/>
            <person name="Carleton-Romer H.A."/>
            <person name="Stroika S."/>
            <person name="Kucerova Z."/>
            <person name="Roache K.F."/>
            <person name="Sabol A.L."/>
            <person name="Besser J."/>
            <person name="Gerner-Smidt P."/>
        </authorList>
    </citation>
    <scope>NUCLEOTIDE SEQUENCE</scope>
    <source>
        <strain evidence="3">PNUSAC003301</strain>
    </source>
</reference>
<evidence type="ECO:0000313" key="3">
    <source>
        <dbReference type="EMBL" id="EAK3904277.1"/>
    </source>
</evidence>
<dbReference type="PANTHER" id="PTHR24321">
    <property type="entry name" value="DEHYDROGENASES, SHORT CHAIN"/>
    <property type="match status" value="1"/>
</dbReference>
<proteinExistence type="inferred from homology"/>
<evidence type="ECO:0000256" key="1">
    <source>
        <dbReference type="ARBA" id="ARBA00006484"/>
    </source>
</evidence>
<dbReference type="EMBL" id="AACFVE010000189">
    <property type="protein sequence ID" value="EAK3904277.1"/>
    <property type="molecule type" value="Genomic_DNA"/>
</dbReference>
<comment type="similarity">
    <text evidence="1">Belongs to the short-chain dehydrogenases/reductases (SDR) family.</text>
</comment>
<dbReference type="PANTHER" id="PTHR24321:SF8">
    <property type="entry name" value="ESTRADIOL 17-BETA-DEHYDROGENASE 8-RELATED"/>
    <property type="match status" value="1"/>
</dbReference>
<dbReference type="Pfam" id="PF13561">
    <property type="entry name" value="adh_short_C2"/>
    <property type="match status" value="2"/>
</dbReference>
<dbReference type="Gene3D" id="3.40.50.720">
    <property type="entry name" value="NAD(P)-binding Rossmann-like Domain"/>
    <property type="match status" value="1"/>
</dbReference>
<dbReference type="PRINTS" id="PR00081">
    <property type="entry name" value="GDHRDH"/>
</dbReference>
<sequence>CIQADISQRSDIQQVIAKAQEYGEIKHVVNAAGVSPSQASIETIIAVDLIGTAMILEEFGKVIAPGGSGIMVSSQSGHRLPALGEENDRALAMTSVEKLAKLELLDPKNIKDPLEAYQLAKRANVLRVAAQAVEWSKRHARINAISPGIVMTPLAVDELNGPRGDGYKKMFEAMVDKRPGTPDEIADLAEFLMSRKAAFITGSDILIDGGVTAKYWYGEVDEVR</sequence>
<accession>A0A5T0UGG1</accession>
<comment type="caution">
    <text evidence="3">The sequence shown here is derived from an EMBL/GenBank/DDBJ whole genome shotgun (WGS) entry which is preliminary data.</text>
</comment>
<evidence type="ECO:0000256" key="2">
    <source>
        <dbReference type="ARBA" id="ARBA00023002"/>
    </source>
</evidence>
<dbReference type="NCBIfam" id="NF005395">
    <property type="entry name" value="PRK06940.1"/>
    <property type="match status" value="1"/>
</dbReference>
<protein>
    <submittedName>
        <fullName evidence="3">SDR family oxidoreductase</fullName>
    </submittedName>
</protein>
<dbReference type="AlphaFoldDB" id="A0A5T0UGG1"/>
<feature type="non-terminal residue" evidence="3">
    <location>
        <position position="224"/>
    </location>
</feature>
<feature type="non-terminal residue" evidence="3">
    <location>
        <position position="1"/>
    </location>
</feature>